<protein>
    <submittedName>
        <fullName evidence="4">Antitermination protein</fullName>
    </submittedName>
</protein>
<keyword evidence="1" id="KW-0805">Transcription regulation</keyword>
<evidence type="ECO:0000256" key="2">
    <source>
        <dbReference type="ARBA" id="ARBA00023125"/>
    </source>
</evidence>
<keyword evidence="3" id="KW-0804">Transcription</keyword>
<dbReference type="HAMAP" id="MF_04158">
    <property type="entry name" value="Antitermination_lambda"/>
    <property type="match status" value="1"/>
</dbReference>
<reference evidence="4" key="2">
    <citation type="submission" date="2020-02" db="EMBL/GenBank/DDBJ databases">
        <authorList>
            <consortium name="NCBI Pathogen Detection Project"/>
        </authorList>
    </citation>
    <scope>NUCLEOTIDE SEQUENCE</scope>
    <source>
        <strain evidence="4">MA.1090600297</strain>
    </source>
</reference>
<organism evidence="4">
    <name type="scientific">Salmonella enterica</name>
    <name type="common">Salmonella choleraesuis</name>
    <dbReference type="NCBI Taxonomy" id="28901"/>
    <lineage>
        <taxon>Bacteria</taxon>
        <taxon>Pseudomonadati</taxon>
        <taxon>Pseudomonadota</taxon>
        <taxon>Gammaproteobacteria</taxon>
        <taxon>Enterobacterales</taxon>
        <taxon>Enterobacteriaceae</taxon>
        <taxon>Salmonella</taxon>
    </lineage>
</organism>
<reference evidence="4" key="1">
    <citation type="journal article" date="2018" name="Genome Biol.">
        <title>SKESA: strategic k-mer extension for scrupulous assemblies.</title>
        <authorList>
            <person name="Souvorov A."/>
            <person name="Agarwala R."/>
            <person name="Lipman D.J."/>
        </authorList>
    </citation>
    <scope>NUCLEOTIDE SEQUENCE</scope>
    <source>
        <strain evidence="4">MA.1090600297</strain>
    </source>
</reference>
<dbReference type="Gene3D" id="1.10.274.110">
    <property type="match status" value="1"/>
</dbReference>
<dbReference type="Pfam" id="PF03589">
    <property type="entry name" value="Antiterm"/>
    <property type="match status" value="2"/>
</dbReference>
<proteinExistence type="inferred from homology"/>
<dbReference type="InterPro" id="IPR036410">
    <property type="entry name" value="HSP_DnaJ_Cys-rich_dom_sf"/>
</dbReference>
<evidence type="ECO:0000256" key="3">
    <source>
        <dbReference type="ARBA" id="ARBA00023163"/>
    </source>
</evidence>
<name>A0A762BYR6_SALER</name>
<keyword evidence="2" id="KW-0238">DNA-binding</keyword>
<evidence type="ECO:0000256" key="1">
    <source>
        <dbReference type="ARBA" id="ARBA00023015"/>
    </source>
</evidence>
<comment type="caution">
    <text evidence="4">The sequence shown here is derived from an EMBL/GenBank/DDBJ whole genome shotgun (WGS) entry which is preliminary data.</text>
</comment>
<accession>A0A762BYR6</accession>
<dbReference type="AlphaFoldDB" id="A0A762BYR6"/>
<dbReference type="InterPro" id="IPR003222">
    <property type="entry name" value="Antitermntn"/>
</dbReference>
<gene>
    <name evidence="4" type="ORF">G8Z56_003706</name>
</gene>
<dbReference type="GO" id="GO:0003677">
    <property type="term" value="F:DNA binding"/>
    <property type="evidence" value="ECO:0007669"/>
    <property type="project" value="UniProtKB-KW"/>
</dbReference>
<dbReference type="RefSeq" id="WP_303072154.1">
    <property type="nucleotide sequence ID" value="NZ_JAQSMY010000016.1"/>
</dbReference>
<dbReference type="SUPFAM" id="SSF57938">
    <property type="entry name" value="DnaJ/Hsp40 cysteine-rich domain"/>
    <property type="match status" value="1"/>
</dbReference>
<dbReference type="EMBL" id="DAAYBQ010000017">
    <property type="protein sequence ID" value="HAG3504795.1"/>
    <property type="molecule type" value="Genomic_DNA"/>
</dbReference>
<sequence length="251" mass="27637">MKLEALPKFYAPKTPNLSATAPATGGERMTITDVMAAQGFVQSKAPLGFALFLAKAGIQTPDPAIAQLADIADMFTPQCDVIHFLASDLRASVLRVLATMAYQDYARSAASVRPCECCGGEGFIDAEVFTMRAVLVGGTEIERREARESVRILCRECKGKKVISNACRCHGKGKVQDIEQGVPVWKTCERCSGRGYSRLKFSAVLAGLREVWPELKKTTAYNEVQPFFEMLVTHCHREEAAAERELREVTR</sequence>
<evidence type="ECO:0000313" key="4">
    <source>
        <dbReference type="EMBL" id="HAG3504795.1"/>
    </source>
</evidence>
<dbReference type="GO" id="GO:0006355">
    <property type="term" value="P:regulation of DNA-templated transcription"/>
    <property type="evidence" value="ECO:0007669"/>
    <property type="project" value="InterPro"/>
</dbReference>
<dbReference type="InterPro" id="IPR038500">
    <property type="entry name" value="Antitermination_sf"/>
</dbReference>